<protein>
    <recommendedName>
        <fullName evidence="3">Class I SAM-dependent methyltransferase</fullName>
    </recommendedName>
</protein>
<evidence type="ECO:0000313" key="1">
    <source>
        <dbReference type="EMBL" id="GCL38538.1"/>
    </source>
</evidence>
<gene>
    <name evidence="1" type="ORF">SR1949_36550</name>
</gene>
<evidence type="ECO:0000313" key="2">
    <source>
        <dbReference type="Proteomes" id="UP000300142"/>
    </source>
</evidence>
<dbReference type="Gene3D" id="3.40.50.150">
    <property type="entry name" value="Vaccinia Virus protein VP39"/>
    <property type="match status" value="1"/>
</dbReference>
<dbReference type="Pfam" id="PF13578">
    <property type="entry name" value="Methyltransf_24"/>
    <property type="match status" value="1"/>
</dbReference>
<dbReference type="AlphaFoldDB" id="A0A480A5B3"/>
<reference evidence="2" key="1">
    <citation type="submission" date="2019-02" db="EMBL/GenBank/DDBJ databases">
        <title>Draft genome sequence of Sphaerospermopsis reniformis NIES-1949.</title>
        <authorList>
            <person name="Yamaguchi H."/>
            <person name="Suzuki S."/>
            <person name="Kawachi M."/>
        </authorList>
    </citation>
    <scope>NUCLEOTIDE SEQUENCE [LARGE SCALE GENOMIC DNA]</scope>
    <source>
        <strain evidence="2">NIES-1949</strain>
    </source>
</reference>
<dbReference type="InterPro" id="IPR029063">
    <property type="entry name" value="SAM-dependent_MTases_sf"/>
</dbReference>
<organism evidence="1 2">
    <name type="scientific">Sphaerospermopsis reniformis</name>
    <dbReference type="NCBI Taxonomy" id="531300"/>
    <lineage>
        <taxon>Bacteria</taxon>
        <taxon>Bacillati</taxon>
        <taxon>Cyanobacteriota</taxon>
        <taxon>Cyanophyceae</taxon>
        <taxon>Nostocales</taxon>
        <taxon>Aphanizomenonaceae</taxon>
        <taxon>Sphaerospermopsis</taxon>
    </lineage>
</organism>
<comment type="caution">
    <text evidence="1">The sequence shown here is derived from an EMBL/GenBank/DDBJ whole genome shotgun (WGS) entry which is preliminary data.</text>
</comment>
<evidence type="ECO:0008006" key="3">
    <source>
        <dbReference type="Google" id="ProtNLM"/>
    </source>
</evidence>
<dbReference type="SUPFAM" id="SSF53335">
    <property type="entry name" value="S-adenosyl-L-methionine-dependent methyltransferases"/>
    <property type="match status" value="1"/>
</dbReference>
<proteinExistence type="predicted"/>
<sequence length="301" mass="35001">MIYTAFTQIVPKSIRVFIRDRNIGLKKLISSYEQIKVESKNIKKIYKIIKTQYQNIAAANKPENLPDIMNQKAIEHDFNKGRVVIQSILAADKEQLKNRNFLLEKIKDYGCAYQGWNLYSPYQQYLNASDYGPLQIPTEFADFLIYCIQKQPSSFLEIGVMYGGFSVFCCAVLSKFNKSFKYTCVDIEDNFRDWDYFSSILPLEKAIPATSADFIGKEFDVVYIDADHSYHGMKRDFFNVGRYAKICAFHDINASEYDHLDGGTRRCWNEMKLSYSQSYSIWEISHIAEEWMGIGIIDFNK</sequence>
<accession>A0A480A5B3</accession>
<dbReference type="RefSeq" id="WP_137668393.1">
    <property type="nucleotide sequence ID" value="NZ_BJCE01000150.1"/>
</dbReference>
<keyword evidence="2" id="KW-1185">Reference proteome</keyword>
<dbReference type="EMBL" id="BJCE01000150">
    <property type="protein sequence ID" value="GCL38538.1"/>
    <property type="molecule type" value="Genomic_DNA"/>
</dbReference>
<dbReference type="Proteomes" id="UP000300142">
    <property type="component" value="Unassembled WGS sequence"/>
</dbReference>
<name>A0A480A5B3_9CYAN</name>